<dbReference type="GO" id="GO:0003887">
    <property type="term" value="F:DNA-directed DNA polymerase activity"/>
    <property type="evidence" value="ECO:0007669"/>
    <property type="project" value="UniProtKB-KW"/>
</dbReference>
<gene>
    <name evidence="9" type="ORF">CTDIVETGP_0335</name>
</gene>
<reference evidence="9 10" key="1">
    <citation type="journal article" date="2015" name="Genome Announc.">
        <title>Draft Genome Sequence of Clostridium tyrobutyricum Strain DIVETGP, Isolated from Cow's Milk for Grana Padano Production.</title>
        <authorList>
            <person name="Soggiu A."/>
            <person name="Piras C."/>
            <person name="Gaiarsa S."/>
            <person name="Sassera D."/>
            <person name="Roncada P."/>
            <person name="Bendixen E."/>
            <person name="Brasca M."/>
            <person name="Bonizzi L."/>
        </authorList>
    </citation>
    <scope>NUCLEOTIDE SEQUENCE [LARGE SCALE GENOMIC DNA]</scope>
    <source>
        <strain evidence="9 10">DIVETGP</strain>
    </source>
</reference>
<dbReference type="AlphaFoldDB" id="W6N344"/>
<evidence type="ECO:0000256" key="2">
    <source>
        <dbReference type="ARBA" id="ARBA00014363"/>
    </source>
</evidence>
<dbReference type="OrthoDB" id="9810148at2"/>
<evidence type="ECO:0000259" key="8">
    <source>
        <dbReference type="Pfam" id="PF09115"/>
    </source>
</evidence>
<sequence>MNFDEIIGHYKIKDQIVKSIKLKDFSHAHIIVGEDGIGKSIIARETAALILGKSSDTQCVDIVECRINGNKKSIGIDEIKGIIEEVNKKPYEGDKKVIIIYNADKITEVAQNALLKTIEEPPNGIYLILLCEKLDSILDTIQSRCETYKLNRLKDEDIVIFLNRNFPNLPEEERKSVIAFSDGIPGRAERFVEDSSLHEIRDVTAQVLLELQAEGIEFISKYSLFLFKHKDEWQEILTCILSYIRDALIYKETGNKNFLINSDKFNDIKNMCEIFSFNKLNGIINIIKRTRMKLEDNVSPSLVFDSMLVNMQEV</sequence>
<dbReference type="Pfam" id="PF13177">
    <property type="entry name" value="DNA_pol3_delta2"/>
    <property type="match status" value="1"/>
</dbReference>
<dbReference type="GO" id="GO:0009360">
    <property type="term" value="C:DNA polymerase III complex"/>
    <property type="evidence" value="ECO:0007669"/>
    <property type="project" value="InterPro"/>
</dbReference>
<comment type="caution">
    <text evidence="9">The sequence shown here is derived from an EMBL/GenBank/DDBJ whole genome shotgun (WGS) entry which is preliminary data.</text>
</comment>
<dbReference type="RefSeq" id="WP_017750907.1">
    <property type="nucleotide sequence ID" value="NZ_CBXI010000004.1"/>
</dbReference>
<dbReference type="PANTHER" id="PTHR11669">
    <property type="entry name" value="REPLICATION FACTOR C / DNA POLYMERASE III GAMMA-TAU SUBUNIT"/>
    <property type="match status" value="1"/>
</dbReference>
<evidence type="ECO:0000256" key="4">
    <source>
        <dbReference type="ARBA" id="ARBA00022695"/>
    </source>
</evidence>
<keyword evidence="5" id="KW-0235">DNA replication</keyword>
<proteinExistence type="predicted"/>
<dbReference type="EC" id="2.7.7.7" evidence="1"/>
<dbReference type="InterPro" id="IPR015199">
    <property type="entry name" value="DNA_pol_III_delta_C"/>
</dbReference>
<dbReference type="GeneID" id="29419349"/>
<protein>
    <recommendedName>
        <fullName evidence="2">DNA polymerase III subunit delta'</fullName>
        <ecNumber evidence="1">2.7.7.7</ecNumber>
    </recommendedName>
</protein>
<comment type="catalytic activity">
    <reaction evidence="7">
        <text>DNA(n) + a 2'-deoxyribonucleoside 5'-triphosphate = DNA(n+1) + diphosphate</text>
        <dbReference type="Rhea" id="RHEA:22508"/>
        <dbReference type="Rhea" id="RHEA-COMP:17339"/>
        <dbReference type="Rhea" id="RHEA-COMP:17340"/>
        <dbReference type="ChEBI" id="CHEBI:33019"/>
        <dbReference type="ChEBI" id="CHEBI:61560"/>
        <dbReference type="ChEBI" id="CHEBI:173112"/>
        <dbReference type="EC" id="2.7.7.7"/>
    </reaction>
</comment>
<dbReference type="SUPFAM" id="SSF52540">
    <property type="entry name" value="P-loop containing nucleoside triphosphate hydrolases"/>
    <property type="match status" value="1"/>
</dbReference>
<dbReference type="Gene3D" id="3.40.50.300">
    <property type="entry name" value="P-loop containing nucleotide triphosphate hydrolases"/>
    <property type="match status" value="1"/>
</dbReference>
<evidence type="ECO:0000313" key="10">
    <source>
        <dbReference type="Proteomes" id="UP000019482"/>
    </source>
</evidence>
<keyword evidence="10" id="KW-1185">Reference proteome</keyword>
<feature type="domain" description="DNA polymerase III delta subunit C-terminal" evidence="8">
    <location>
        <begin position="222"/>
        <end position="311"/>
    </location>
</feature>
<keyword evidence="4 9" id="KW-0548">Nucleotidyltransferase</keyword>
<keyword evidence="6" id="KW-0239">DNA-directed DNA polymerase</keyword>
<dbReference type="NCBIfam" id="NF004047">
    <property type="entry name" value="PRK05564.1"/>
    <property type="match status" value="1"/>
</dbReference>
<keyword evidence="3 9" id="KW-0808">Transferase</keyword>
<dbReference type="EMBL" id="CBXI010000004">
    <property type="protein sequence ID" value="CDL90265.1"/>
    <property type="molecule type" value="Genomic_DNA"/>
</dbReference>
<name>W6N344_CLOTY</name>
<accession>W6N344</accession>
<evidence type="ECO:0000256" key="7">
    <source>
        <dbReference type="ARBA" id="ARBA00049244"/>
    </source>
</evidence>
<dbReference type="Pfam" id="PF09115">
    <property type="entry name" value="DNApol3-delta_C"/>
    <property type="match status" value="1"/>
</dbReference>
<evidence type="ECO:0000256" key="3">
    <source>
        <dbReference type="ARBA" id="ARBA00022679"/>
    </source>
</evidence>
<dbReference type="PANTHER" id="PTHR11669:SF8">
    <property type="entry name" value="DNA POLYMERASE III SUBUNIT DELTA"/>
    <property type="match status" value="1"/>
</dbReference>
<organism evidence="9 10">
    <name type="scientific">Clostridium tyrobutyricum DIVETGP</name>
    <dbReference type="NCBI Taxonomy" id="1408889"/>
    <lineage>
        <taxon>Bacteria</taxon>
        <taxon>Bacillati</taxon>
        <taxon>Bacillota</taxon>
        <taxon>Clostridia</taxon>
        <taxon>Eubacteriales</taxon>
        <taxon>Clostridiaceae</taxon>
        <taxon>Clostridium</taxon>
    </lineage>
</organism>
<dbReference type="InterPro" id="IPR050238">
    <property type="entry name" value="DNA_Rep/Repair_Clamp_Loader"/>
</dbReference>
<dbReference type="InterPro" id="IPR027417">
    <property type="entry name" value="P-loop_NTPase"/>
</dbReference>
<dbReference type="Gene3D" id="1.20.272.10">
    <property type="match status" value="1"/>
</dbReference>
<evidence type="ECO:0000256" key="6">
    <source>
        <dbReference type="ARBA" id="ARBA00022932"/>
    </source>
</evidence>
<dbReference type="Proteomes" id="UP000019482">
    <property type="component" value="Unassembled WGS sequence"/>
</dbReference>
<dbReference type="GO" id="GO:0006261">
    <property type="term" value="P:DNA-templated DNA replication"/>
    <property type="evidence" value="ECO:0007669"/>
    <property type="project" value="TreeGrafter"/>
</dbReference>
<evidence type="ECO:0000313" key="9">
    <source>
        <dbReference type="EMBL" id="CDL90265.1"/>
    </source>
</evidence>
<dbReference type="GO" id="GO:0003677">
    <property type="term" value="F:DNA binding"/>
    <property type="evidence" value="ECO:0007669"/>
    <property type="project" value="InterPro"/>
</dbReference>
<evidence type="ECO:0000256" key="5">
    <source>
        <dbReference type="ARBA" id="ARBA00022705"/>
    </source>
</evidence>
<evidence type="ECO:0000256" key="1">
    <source>
        <dbReference type="ARBA" id="ARBA00012417"/>
    </source>
</evidence>